<evidence type="ECO:0000313" key="1">
    <source>
        <dbReference type="EMBL" id="NEB83016.1"/>
    </source>
</evidence>
<comment type="caution">
    <text evidence="1">The sequence shown here is derived from an EMBL/GenBank/DDBJ whole genome shotgun (WGS) entry which is preliminary data.</text>
</comment>
<dbReference type="AlphaFoldDB" id="A0A6G3SJ24"/>
<dbReference type="EMBL" id="JAAGMK010000068">
    <property type="protein sequence ID" value="NEB83016.1"/>
    <property type="molecule type" value="Genomic_DNA"/>
</dbReference>
<feature type="non-terminal residue" evidence="1">
    <location>
        <position position="1"/>
    </location>
</feature>
<proteinExistence type="predicted"/>
<reference evidence="1" key="1">
    <citation type="submission" date="2020-01" db="EMBL/GenBank/DDBJ databases">
        <title>Insect and environment-associated Actinomycetes.</title>
        <authorList>
            <person name="Currrie C."/>
            <person name="Chevrette M."/>
            <person name="Carlson C."/>
            <person name="Stubbendieck R."/>
            <person name="Wendt-Pienkowski E."/>
        </authorList>
    </citation>
    <scope>NUCLEOTIDE SEQUENCE</scope>
    <source>
        <strain evidence="1">SID505</strain>
    </source>
</reference>
<gene>
    <name evidence="1" type="ORF">G3I43_02245</name>
</gene>
<accession>A0A6G3SJ24</accession>
<protein>
    <submittedName>
        <fullName evidence="1">Uncharacterized protein</fullName>
    </submittedName>
</protein>
<feature type="non-terminal residue" evidence="1">
    <location>
        <position position="83"/>
    </location>
</feature>
<name>A0A6G3SJ24_STRAQ</name>
<organism evidence="1">
    <name type="scientific">Streptomyces anulatus</name>
    <name type="common">Streptomyces chrysomallus</name>
    <dbReference type="NCBI Taxonomy" id="1892"/>
    <lineage>
        <taxon>Bacteria</taxon>
        <taxon>Bacillati</taxon>
        <taxon>Actinomycetota</taxon>
        <taxon>Actinomycetes</taxon>
        <taxon>Kitasatosporales</taxon>
        <taxon>Streptomycetaceae</taxon>
        <taxon>Streptomyces</taxon>
    </lineage>
</organism>
<sequence>APLLARDLERRPKALQAASGGLADSLPVVPYAPELLAAVRRRLATMEPGGTTPFRLTALLASWGPDASDAVPELLAALPAHPR</sequence>